<protein>
    <submittedName>
        <fullName evidence="1">Uncharacterized protein</fullName>
    </submittedName>
</protein>
<evidence type="ECO:0000313" key="1">
    <source>
        <dbReference type="EMBL" id="KZT22997.1"/>
    </source>
</evidence>
<evidence type="ECO:0000313" key="2">
    <source>
        <dbReference type="Proteomes" id="UP000076761"/>
    </source>
</evidence>
<name>A0A165QX57_9AGAM</name>
<accession>A0A165QX57</accession>
<organism evidence="1 2">
    <name type="scientific">Neolentinus lepideus HHB14362 ss-1</name>
    <dbReference type="NCBI Taxonomy" id="1314782"/>
    <lineage>
        <taxon>Eukaryota</taxon>
        <taxon>Fungi</taxon>
        <taxon>Dikarya</taxon>
        <taxon>Basidiomycota</taxon>
        <taxon>Agaricomycotina</taxon>
        <taxon>Agaricomycetes</taxon>
        <taxon>Gloeophyllales</taxon>
        <taxon>Gloeophyllaceae</taxon>
        <taxon>Neolentinus</taxon>
    </lineage>
</organism>
<proteinExistence type="predicted"/>
<dbReference type="OrthoDB" id="5595695at2759"/>
<keyword evidence="2" id="KW-1185">Reference proteome</keyword>
<dbReference type="EMBL" id="KV425589">
    <property type="protein sequence ID" value="KZT22997.1"/>
    <property type="molecule type" value="Genomic_DNA"/>
</dbReference>
<reference evidence="1 2" key="1">
    <citation type="journal article" date="2016" name="Mol. Biol. Evol.">
        <title>Comparative Genomics of Early-Diverging Mushroom-Forming Fungi Provides Insights into the Origins of Lignocellulose Decay Capabilities.</title>
        <authorList>
            <person name="Nagy L.G."/>
            <person name="Riley R."/>
            <person name="Tritt A."/>
            <person name="Adam C."/>
            <person name="Daum C."/>
            <person name="Floudas D."/>
            <person name="Sun H."/>
            <person name="Yadav J.S."/>
            <person name="Pangilinan J."/>
            <person name="Larsson K.H."/>
            <person name="Matsuura K."/>
            <person name="Barry K."/>
            <person name="Labutti K."/>
            <person name="Kuo R."/>
            <person name="Ohm R.A."/>
            <person name="Bhattacharya S.S."/>
            <person name="Shirouzu T."/>
            <person name="Yoshinaga Y."/>
            <person name="Martin F.M."/>
            <person name="Grigoriev I.V."/>
            <person name="Hibbett D.S."/>
        </authorList>
    </citation>
    <scope>NUCLEOTIDE SEQUENCE [LARGE SCALE GENOMIC DNA]</scope>
    <source>
        <strain evidence="1 2">HHB14362 ss-1</strain>
    </source>
</reference>
<dbReference type="InParanoid" id="A0A165QX57"/>
<gene>
    <name evidence="1" type="ORF">NEOLEDRAFT_1137074</name>
</gene>
<dbReference type="Proteomes" id="UP000076761">
    <property type="component" value="Unassembled WGS sequence"/>
</dbReference>
<dbReference type="AlphaFoldDB" id="A0A165QX57"/>
<sequence length="176" mass="19711">MALAMLSQPDIVENLAVCMADLTPVGPPVNLVSLALASRAYYNTLRDKCFPVVFARLFQRGFAMSALRRRLGSLSESDIATELPRRFTSLKIIRRGAMDDPGLRDALMRAYFMLLEDDGENTVQIAWCNLSETVKSILRQSLRKEAAMNKETTALAITLFSMISQSARLSSWYHCI</sequence>